<evidence type="ECO:0000313" key="2">
    <source>
        <dbReference type="Proteomes" id="UP000788993"/>
    </source>
</evidence>
<dbReference type="Proteomes" id="UP000788993">
    <property type="component" value="Unassembled WGS sequence"/>
</dbReference>
<dbReference type="AlphaFoldDB" id="A0A9P8SX93"/>
<reference evidence="1" key="2">
    <citation type="submission" date="2021-01" db="EMBL/GenBank/DDBJ databases">
        <authorList>
            <person name="Schikora-Tamarit M.A."/>
        </authorList>
    </citation>
    <scope>NUCLEOTIDE SEQUENCE</scope>
    <source>
        <strain evidence="1">NCAIM Y.01608</strain>
    </source>
</reference>
<gene>
    <name evidence="1" type="ORF">OGATHE_006649</name>
</gene>
<dbReference type="EMBL" id="JAEUBD010001571">
    <property type="protein sequence ID" value="KAH3658923.1"/>
    <property type="molecule type" value="Genomic_DNA"/>
</dbReference>
<sequence>MSEPSTGSYQHVHPATSLLSASNQALPNHKSMVENDFAHSRLAEFSAVSLLDPEFDSEKRLEIAFSFMVLGRKKAAARELANVVKLGTVLEKSKFLRQVGDIFMNFGETDTAYQCYREGLLHSKISKDVDITLVTYLKSKMADFENEHTDSSSSVGSIIRSKEKTFRSMISELSVHENSRQELDDLAQMVADPRMEQRCPFVRNLVENFAASCVLESHLDSFEFNECQDTSMSEFLDLLMVELFKFPDLSLYKNIFSSARLEQVLTYLGLAAPDFELPANFPDLISILRESYEMKEPMSKVVESLEFELKKSLLLGCKQYVEKDYDASQETFTRVVIACDLLSKICCMTGFKGSDKHVLAELNQECRERLRKVSTISGIYSSFYAAQSFIRRQDSSFDDLATKTVELMALLQNLNKYYLTARYMKLPIKYDWIHLALGKLNEWLATCKSRQLRRDSNSHHDLRKLDDTHLECMLSHYIRALNLKLPDDPCIVVLYDKIIWGILMHGGYHIQTLWILKFFRDCCVFYSDTCLLSYEETSSYNSDVFKLRDYLDANVQIVVNKLYEQRKQLSKKQGSIFVSSSAKFILPQFFYTSFCELVASQEYTVTPAVSLKHNFKFPGGVMKGILKADPGAVESCNSISEQLLEDWSKGNWTARNLVSEQTLRNFFDSYYDGSKLNAF</sequence>
<proteinExistence type="predicted"/>
<comment type="caution">
    <text evidence="1">The sequence shown here is derived from an EMBL/GenBank/DDBJ whole genome shotgun (WGS) entry which is preliminary data.</text>
</comment>
<reference evidence="1" key="1">
    <citation type="journal article" date="2021" name="Open Biol.">
        <title>Shared evolutionary footprints suggest mitochondrial oxidative damage underlies multiple complex I losses in fungi.</title>
        <authorList>
            <person name="Schikora-Tamarit M.A."/>
            <person name="Marcet-Houben M."/>
            <person name="Nosek J."/>
            <person name="Gabaldon T."/>
        </authorList>
    </citation>
    <scope>NUCLEOTIDE SEQUENCE</scope>
    <source>
        <strain evidence="1">NCAIM Y.01608</strain>
    </source>
</reference>
<protein>
    <submittedName>
        <fullName evidence="1">Uncharacterized protein</fullName>
    </submittedName>
</protein>
<evidence type="ECO:0000313" key="1">
    <source>
        <dbReference type="EMBL" id="KAH3658923.1"/>
    </source>
</evidence>
<organism evidence="1 2">
    <name type="scientific">Ogataea polymorpha</name>
    <dbReference type="NCBI Taxonomy" id="460523"/>
    <lineage>
        <taxon>Eukaryota</taxon>
        <taxon>Fungi</taxon>
        <taxon>Dikarya</taxon>
        <taxon>Ascomycota</taxon>
        <taxon>Saccharomycotina</taxon>
        <taxon>Pichiomycetes</taxon>
        <taxon>Pichiales</taxon>
        <taxon>Pichiaceae</taxon>
        <taxon>Ogataea</taxon>
    </lineage>
</organism>
<keyword evidence="2" id="KW-1185">Reference proteome</keyword>
<name>A0A9P8SX93_9ASCO</name>
<accession>A0A9P8SX93</accession>